<accession>A0A0N5CGP4</accession>
<proteinExistence type="predicted"/>
<dbReference type="AlphaFoldDB" id="A0A0N5CGP4"/>
<keyword evidence="1" id="KW-1185">Reference proteome</keyword>
<sequence length="105" mass="11820">MDELFRIIGDDSGGCPEPDSSKGSIAVDDLNISCQWTISDFCEIIHSDEWRSELKSPPFQVFCYPDVLFKICFSPCAKATGGIRKYSLILKAVSRSSNKMGNRWY</sequence>
<evidence type="ECO:0000313" key="1">
    <source>
        <dbReference type="Proteomes" id="UP000046392"/>
    </source>
</evidence>
<dbReference type="Proteomes" id="UP000046392">
    <property type="component" value="Unplaced"/>
</dbReference>
<evidence type="ECO:0000313" key="2">
    <source>
        <dbReference type="WBParaSite" id="SPAL_0001702000.1"/>
    </source>
</evidence>
<dbReference type="WBParaSite" id="SPAL_0001702000.1">
    <property type="protein sequence ID" value="SPAL_0001702000.1"/>
    <property type="gene ID" value="SPAL_0001702000"/>
</dbReference>
<organism evidence="1 2">
    <name type="scientific">Strongyloides papillosus</name>
    <name type="common">Intestinal threadworm</name>
    <dbReference type="NCBI Taxonomy" id="174720"/>
    <lineage>
        <taxon>Eukaryota</taxon>
        <taxon>Metazoa</taxon>
        <taxon>Ecdysozoa</taxon>
        <taxon>Nematoda</taxon>
        <taxon>Chromadorea</taxon>
        <taxon>Rhabditida</taxon>
        <taxon>Tylenchina</taxon>
        <taxon>Panagrolaimomorpha</taxon>
        <taxon>Strongyloidoidea</taxon>
        <taxon>Strongyloididae</taxon>
        <taxon>Strongyloides</taxon>
    </lineage>
</organism>
<protein>
    <submittedName>
        <fullName evidence="2">MATH domain-containing protein</fullName>
    </submittedName>
</protein>
<reference evidence="2" key="1">
    <citation type="submission" date="2017-02" db="UniProtKB">
        <authorList>
            <consortium name="WormBaseParasite"/>
        </authorList>
    </citation>
    <scope>IDENTIFICATION</scope>
</reference>
<name>A0A0N5CGP4_STREA</name>